<dbReference type="PANTHER" id="PTHR14859:SF15">
    <property type="entry name" value="ENDONUCLEASE_EXONUCLEASE_PHOSPHATASE DOMAIN-CONTAINING PROTEIN"/>
    <property type="match status" value="1"/>
</dbReference>
<dbReference type="PANTHER" id="PTHR14859">
    <property type="entry name" value="CALCOFLUOR WHITE HYPERSENSITIVE PROTEIN PRECURSOR"/>
    <property type="match status" value="1"/>
</dbReference>
<gene>
    <name evidence="2" type="ORF">ABR189_15505</name>
</gene>
<dbReference type="SUPFAM" id="SSF56219">
    <property type="entry name" value="DNase I-like"/>
    <property type="match status" value="1"/>
</dbReference>
<name>A0ABV2T6Y0_9BACT</name>
<dbReference type="PROSITE" id="PS51257">
    <property type="entry name" value="PROKAR_LIPOPROTEIN"/>
    <property type="match status" value="1"/>
</dbReference>
<proteinExistence type="predicted"/>
<dbReference type="Pfam" id="PF03372">
    <property type="entry name" value="Exo_endo_phos"/>
    <property type="match status" value="1"/>
</dbReference>
<protein>
    <submittedName>
        <fullName evidence="2">Endonuclease/exonuclease/phosphatase family protein</fullName>
    </submittedName>
</protein>
<evidence type="ECO:0000313" key="3">
    <source>
        <dbReference type="Proteomes" id="UP001549749"/>
    </source>
</evidence>
<dbReference type="GO" id="GO:0004519">
    <property type="term" value="F:endonuclease activity"/>
    <property type="evidence" value="ECO:0007669"/>
    <property type="project" value="UniProtKB-KW"/>
</dbReference>
<keyword evidence="2" id="KW-0255">Endonuclease</keyword>
<evidence type="ECO:0000313" key="2">
    <source>
        <dbReference type="EMBL" id="MET6998789.1"/>
    </source>
</evidence>
<keyword evidence="2" id="KW-0378">Hydrolase</keyword>
<dbReference type="Gene3D" id="3.60.10.10">
    <property type="entry name" value="Endonuclease/exonuclease/phosphatase"/>
    <property type="match status" value="1"/>
</dbReference>
<reference evidence="2 3" key="1">
    <citation type="submission" date="2024-06" db="EMBL/GenBank/DDBJ databases">
        <title>Chitinophaga defluvii sp. nov., isolated from municipal sewage.</title>
        <authorList>
            <person name="Zhang L."/>
        </authorList>
    </citation>
    <scope>NUCLEOTIDE SEQUENCE [LARGE SCALE GENOMIC DNA]</scope>
    <source>
        <strain evidence="2 3">H8</strain>
    </source>
</reference>
<sequence>MKTWVVSIIAGIGLLSCSVNKQAGRSTGTADTIKVLTYNIHHANPPSRKDYIDIDAIAAVINRVMPDVVALQEVDVHTDRSGRQLHQAEAIAAKTGMQAYFTKSIDYGGGEYGIAVLSRYPILTGKSHALPTAAGSGGEPRALCTTILQLPRGRKIMMASTHLDVQRNDSSRLMQIRAIKRIIEEAGIPAILAGDFNASENSATIRTLDSSFTRTCYSCAPTIPVENPKRAIDFIAFHPQGGATVLQHQVIPERYASDHLPVMAVLVIK</sequence>
<accession>A0ABV2T6Y0</accession>
<keyword evidence="3" id="KW-1185">Reference proteome</keyword>
<evidence type="ECO:0000259" key="1">
    <source>
        <dbReference type="Pfam" id="PF03372"/>
    </source>
</evidence>
<comment type="caution">
    <text evidence="2">The sequence shown here is derived from an EMBL/GenBank/DDBJ whole genome shotgun (WGS) entry which is preliminary data.</text>
</comment>
<organism evidence="2 3">
    <name type="scientific">Chitinophaga defluvii</name>
    <dbReference type="NCBI Taxonomy" id="3163343"/>
    <lineage>
        <taxon>Bacteria</taxon>
        <taxon>Pseudomonadati</taxon>
        <taxon>Bacteroidota</taxon>
        <taxon>Chitinophagia</taxon>
        <taxon>Chitinophagales</taxon>
        <taxon>Chitinophagaceae</taxon>
        <taxon>Chitinophaga</taxon>
    </lineage>
</organism>
<dbReference type="Proteomes" id="UP001549749">
    <property type="component" value="Unassembled WGS sequence"/>
</dbReference>
<keyword evidence="2" id="KW-0540">Nuclease</keyword>
<dbReference type="InterPro" id="IPR051916">
    <property type="entry name" value="GPI-anchor_lipid_remodeler"/>
</dbReference>
<dbReference type="InterPro" id="IPR005135">
    <property type="entry name" value="Endo/exonuclease/phosphatase"/>
</dbReference>
<dbReference type="RefSeq" id="WP_354661429.1">
    <property type="nucleotide sequence ID" value="NZ_JBEXAC010000002.1"/>
</dbReference>
<feature type="domain" description="Endonuclease/exonuclease/phosphatase" evidence="1">
    <location>
        <begin position="36"/>
        <end position="259"/>
    </location>
</feature>
<dbReference type="InterPro" id="IPR036691">
    <property type="entry name" value="Endo/exonu/phosph_ase_sf"/>
</dbReference>
<dbReference type="EMBL" id="JBEXAC010000002">
    <property type="protein sequence ID" value="MET6998789.1"/>
    <property type="molecule type" value="Genomic_DNA"/>
</dbReference>